<dbReference type="PANTHER" id="PTHR13260:SF0">
    <property type="entry name" value="ANAPHASE-PROMOTING COMPLEX SUBUNIT 4"/>
    <property type="match status" value="1"/>
</dbReference>
<evidence type="ECO:0000256" key="1">
    <source>
        <dbReference type="ARBA" id="ARBA00016067"/>
    </source>
</evidence>
<dbReference type="InterPro" id="IPR024789">
    <property type="entry name" value="APC4"/>
</dbReference>
<feature type="domain" description="Anaphase-promoting complex subunit 4 long" evidence="9">
    <location>
        <begin position="254"/>
        <end position="448"/>
    </location>
</feature>
<keyword evidence="2" id="KW-0132">Cell division</keyword>
<dbReference type="Gene3D" id="2.130.10.10">
    <property type="entry name" value="YVTN repeat-like/Quinoprotein amine dehydrogenase"/>
    <property type="match status" value="1"/>
</dbReference>
<dbReference type="GO" id="GO:0031145">
    <property type="term" value="P:anaphase-promoting complex-dependent catabolic process"/>
    <property type="evidence" value="ECO:0007669"/>
    <property type="project" value="InterPro"/>
</dbReference>
<evidence type="ECO:0000259" key="8">
    <source>
        <dbReference type="Pfam" id="PF12894"/>
    </source>
</evidence>
<dbReference type="GO" id="GO:0034399">
    <property type="term" value="C:nuclear periphery"/>
    <property type="evidence" value="ECO:0007669"/>
    <property type="project" value="TreeGrafter"/>
</dbReference>
<dbReference type="PANTHER" id="PTHR13260">
    <property type="entry name" value="ANAPHASE PROMOTING COMPLEX SUBUNIT 4 APC4"/>
    <property type="match status" value="1"/>
</dbReference>
<keyword evidence="4" id="KW-0833">Ubl conjugation pathway</keyword>
<evidence type="ECO:0000256" key="5">
    <source>
        <dbReference type="ARBA" id="ARBA00023306"/>
    </source>
</evidence>
<dbReference type="Pfam" id="PF12894">
    <property type="entry name" value="ANAPC4_WD40"/>
    <property type="match status" value="1"/>
</dbReference>
<dbReference type="InterPro" id="IPR024790">
    <property type="entry name" value="APC4_long_dom"/>
</dbReference>
<keyword evidence="5" id="KW-0131">Cell cycle</keyword>
<name>A0AAN7Z1G8_9MYCE</name>
<evidence type="ECO:0000256" key="2">
    <source>
        <dbReference type="ARBA" id="ARBA00022618"/>
    </source>
</evidence>
<dbReference type="GO" id="GO:0051301">
    <property type="term" value="P:cell division"/>
    <property type="evidence" value="ECO:0007669"/>
    <property type="project" value="UniProtKB-KW"/>
</dbReference>
<evidence type="ECO:0000256" key="6">
    <source>
        <dbReference type="PROSITE-ProRule" id="PRU00221"/>
    </source>
</evidence>
<evidence type="ECO:0000313" key="11">
    <source>
        <dbReference type="Proteomes" id="UP001344447"/>
    </source>
</evidence>
<feature type="repeat" description="WD" evidence="6">
    <location>
        <begin position="64"/>
        <end position="105"/>
    </location>
</feature>
<keyword evidence="3" id="KW-0498">Mitosis</keyword>
<feature type="region of interest" description="Disordered" evidence="7">
    <location>
        <begin position="483"/>
        <end position="506"/>
    </location>
</feature>
<gene>
    <name evidence="10" type="ORF">RB653_000814</name>
</gene>
<comment type="caution">
    <text evidence="10">The sequence shown here is derived from an EMBL/GenBank/DDBJ whole genome shotgun (WGS) entry which is preliminary data.</text>
</comment>
<dbReference type="SMART" id="SM00320">
    <property type="entry name" value="WD40"/>
    <property type="match status" value="1"/>
</dbReference>
<reference evidence="10 11" key="1">
    <citation type="submission" date="2023-11" db="EMBL/GenBank/DDBJ databases">
        <title>Dfirmibasis_genome.</title>
        <authorList>
            <person name="Edelbroek B."/>
            <person name="Kjellin J."/>
            <person name="Jerlstrom-Hultqvist J."/>
            <person name="Soderbom F."/>
        </authorList>
    </citation>
    <scope>NUCLEOTIDE SEQUENCE [LARGE SCALE GENOMIC DNA]</scope>
    <source>
        <strain evidence="10 11">TNS-C-14</strain>
    </source>
</reference>
<dbReference type="Pfam" id="PF12896">
    <property type="entry name" value="ANAPC4"/>
    <property type="match status" value="1"/>
</dbReference>
<dbReference type="Proteomes" id="UP001344447">
    <property type="component" value="Unassembled WGS sequence"/>
</dbReference>
<proteinExistence type="predicted"/>
<organism evidence="10 11">
    <name type="scientific">Dictyostelium firmibasis</name>
    <dbReference type="NCBI Taxonomy" id="79012"/>
    <lineage>
        <taxon>Eukaryota</taxon>
        <taxon>Amoebozoa</taxon>
        <taxon>Evosea</taxon>
        <taxon>Eumycetozoa</taxon>
        <taxon>Dictyostelia</taxon>
        <taxon>Dictyosteliales</taxon>
        <taxon>Dictyosteliaceae</taxon>
        <taxon>Dictyostelium</taxon>
    </lineage>
</organism>
<dbReference type="GO" id="GO:0005680">
    <property type="term" value="C:anaphase-promoting complex"/>
    <property type="evidence" value="ECO:0007669"/>
    <property type="project" value="InterPro"/>
</dbReference>
<dbReference type="GO" id="GO:0070979">
    <property type="term" value="P:protein K11-linked ubiquitination"/>
    <property type="evidence" value="ECO:0007669"/>
    <property type="project" value="TreeGrafter"/>
</dbReference>
<dbReference type="InterPro" id="IPR015943">
    <property type="entry name" value="WD40/YVTN_repeat-like_dom_sf"/>
</dbReference>
<dbReference type="AlphaFoldDB" id="A0AAN7Z1G8"/>
<accession>A0AAN7Z1G8</accession>
<feature type="domain" description="Anaphase-promoting complex subunit 4-like WD40" evidence="8">
    <location>
        <begin position="24"/>
        <end position="120"/>
    </location>
</feature>
<dbReference type="PROSITE" id="PS50082">
    <property type="entry name" value="WD_REPEATS_2"/>
    <property type="match status" value="1"/>
</dbReference>
<evidence type="ECO:0000259" key="9">
    <source>
        <dbReference type="Pfam" id="PF12896"/>
    </source>
</evidence>
<dbReference type="InterPro" id="IPR024977">
    <property type="entry name" value="Apc4-like_WD40_dom"/>
</dbReference>
<keyword evidence="11" id="KW-1185">Reference proteome</keyword>
<dbReference type="EMBL" id="JAVFKY010000002">
    <property type="protein sequence ID" value="KAK5580790.1"/>
    <property type="molecule type" value="Genomic_DNA"/>
</dbReference>
<evidence type="ECO:0000256" key="3">
    <source>
        <dbReference type="ARBA" id="ARBA00022776"/>
    </source>
</evidence>
<keyword evidence="6" id="KW-0853">WD repeat</keyword>
<evidence type="ECO:0000256" key="7">
    <source>
        <dbReference type="SAM" id="MobiDB-lite"/>
    </source>
</evidence>
<dbReference type="InterPro" id="IPR036322">
    <property type="entry name" value="WD40_repeat_dom_sf"/>
</dbReference>
<protein>
    <recommendedName>
        <fullName evidence="1">Anaphase-promoting complex subunit 4</fullName>
    </recommendedName>
</protein>
<dbReference type="SUPFAM" id="SSF50978">
    <property type="entry name" value="WD40 repeat-like"/>
    <property type="match status" value="1"/>
</dbReference>
<dbReference type="InterPro" id="IPR001680">
    <property type="entry name" value="WD40_rpt"/>
</dbReference>
<evidence type="ECO:0000313" key="10">
    <source>
        <dbReference type="EMBL" id="KAK5580790.1"/>
    </source>
</evidence>
<evidence type="ECO:0000256" key="4">
    <source>
        <dbReference type="ARBA" id="ARBA00022786"/>
    </source>
</evidence>
<sequence length="778" mass="89489">MGKDFVLLNDKILPNDIKCYSCGTTMDLIALVTKDDQIVIHRFLTWQKLFTINHMTTTVNNNSDNSNNKSIVSIQWSPNGKMISVGCEDGSVFIYNIENAKLINKSHNHKHPIHKLVWIKEQQNNGPIKCNNSNYVSPPLFLSQLKQNMNLFPSISYYFENSREENKYLGGEIYDRPFDVLICCDNIGIVSLVAFGIFKIVTLDLLSLLKQKYSNTHFLIKTSKSLKILDITLTESLNNLSVMVETDNGLFLSVTIDTSILLEKRNEIHEISLQYFLLCQLQQSLDVHIKEITEKWKDIQQQLSTKWVEFEKVLSDYGFSSSIEQELIDLLMCGVPSPPVNQFIVNNINIKKLKLIESNCNYIREILIKYILPSFLNIFHIITVLHNNSLENDRYKGLLDTTTIKYILDYCGSFGMRLQSLETLISGIESHYTSFFSWIYKVQCTLNEIQPDRKLSLPFNELSIMSLLKKGLKFDLLFSPSLSSPSSPPSNNSSNNSPTFSSNNNYNNELNQSGNLSFSGGIINNNNGNDNIEFQYKDLKGNFHDLFKDFSSKIFDTFNEITTVLPTLFKFENVIPFCLYDKNDTSVTHKLNCSLISHPNDTIFLSIHTTLSNSNRLFICKREDKLNWSFTCYQLNEQYSVLDCKFFNESSLMALVSEDIIKANQKKSTRKNTFLKQYHYNQTDGNDNTNREYIKLDVNIPPSTILLDLLDTVFSNEVEESFKSREIILKSRISPITFELSTSRKISATFIGKRRVALYDLAEDEEDEEVEEEQEVEE</sequence>